<evidence type="ECO:0000313" key="5">
    <source>
        <dbReference type="Proteomes" id="UP000261231"/>
    </source>
</evidence>
<dbReference type="RefSeq" id="WP_117526452.1">
    <property type="nucleotide sequence ID" value="NZ_QVFD01000010.1"/>
</dbReference>
<dbReference type="OrthoDB" id="9803916at2"/>
<dbReference type="CDD" id="cd07713">
    <property type="entry name" value="DHPS-like_MBL-fold"/>
    <property type="match status" value="1"/>
</dbReference>
<dbReference type="Gene3D" id="3.60.15.10">
    <property type="entry name" value="Ribonuclease Z/Hydroxyacylglutathione hydrolase-like"/>
    <property type="match status" value="1"/>
</dbReference>
<reference evidence="4 5" key="1">
    <citation type="submission" date="2018-08" db="EMBL/GenBank/DDBJ databases">
        <title>A genome reference for cultivated species of the human gut microbiota.</title>
        <authorList>
            <person name="Zou Y."/>
            <person name="Xue W."/>
            <person name="Luo G."/>
        </authorList>
    </citation>
    <scope>NUCLEOTIDE SEQUENCE [LARGE SCALE GENOMIC DNA]</scope>
    <source>
        <strain evidence="2 4">AF45-17</strain>
        <strain evidence="3 5">AM28-39</strain>
    </source>
</reference>
<dbReference type="InterPro" id="IPR041712">
    <property type="entry name" value="DHPS-like_MBL-fold"/>
</dbReference>
<dbReference type="PANTHER" id="PTHR13754">
    <property type="entry name" value="METALLO-BETA-LACTAMASE SUPERFAMILY PROTEIN"/>
    <property type="match status" value="1"/>
</dbReference>
<dbReference type="Proteomes" id="UP000261231">
    <property type="component" value="Unassembled WGS sequence"/>
</dbReference>
<protein>
    <submittedName>
        <fullName evidence="3">MBL fold metallo-hydrolase</fullName>
    </submittedName>
</protein>
<dbReference type="InterPro" id="IPR001279">
    <property type="entry name" value="Metallo-B-lactamas"/>
</dbReference>
<feature type="domain" description="Metallo-beta-lactamase" evidence="1">
    <location>
        <begin position="18"/>
        <end position="112"/>
    </location>
</feature>
<dbReference type="SUPFAM" id="SSF56281">
    <property type="entry name" value="Metallo-hydrolase/oxidoreductase"/>
    <property type="match status" value="1"/>
</dbReference>
<name>A0A3E2XKB9_9FIRM</name>
<dbReference type="Pfam" id="PF00753">
    <property type="entry name" value="Lactamase_B"/>
    <property type="match status" value="1"/>
</dbReference>
<dbReference type="EMBL" id="QVFD01000010">
    <property type="protein sequence ID" value="RGC45838.1"/>
    <property type="molecule type" value="Genomic_DNA"/>
</dbReference>
<keyword evidence="5" id="KW-1185">Reference proteome</keyword>
<sequence>MKFVTLVEDTTKCELGAEHGLSIYAETEKHKLLFDVGTTDLFIKNAKALGIDLSQVDTVVISHGHNDHGGGLDAFLAINDHAVIYLQEKAFNDHYTAKKTGPEYIGLNQALKTHPQVKLLDGSYVIDDELQIYSHVTGEIYETNKNLLKEDKTRDDFVHEQHLLIQGRKNVLLMGCGHKGVLNIIRQCPAAPDIVIGGFHLYSPRTGECLPEPVIMDLAANLPDAVYYTGHCTGDKALEILTRELREIHPLMTGTVIEA</sequence>
<evidence type="ECO:0000313" key="2">
    <source>
        <dbReference type="EMBL" id="RGB82419.1"/>
    </source>
</evidence>
<dbReference type="AlphaFoldDB" id="A0A3E2XKB9"/>
<dbReference type="InterPro" id="IPR036866">
    <property type="entry name" value="RibonucZ/Hydroxyglut_hydro"/>
</dbReference>
<dbReference type="GO" id="GO:0016740">
    <property type="term" value="F:transferase activity"/>
    <property type="evidence" value="ECO:0007669"/>
    <property type="project" value="TreeGrafter"/>
</dbReference>
<organism evidence="3 5">
    <name type="scientific">Coprococcus catus</name>
    <dbReference type="NCBI Taxonomy" id="116085"/>
    <lineage>
        <taxon>Bacteria</taxon>
        <taxon>Bacillati</taxon>
        <taxon>Bacillota</taxon>
        <taxon>Clostridia</taxon>
        <taxon>Lachnospirales</taxon>
        <taxon>Lachnospiraceae</taxon>
        <taxon>Coprococcus</taxon>
    </lineage>
</organism>
<gene>
    <name evidence="2" type="ORF">DW070_00270</name>
    <name evidence="3" type="ORF">DW747_10825</name>
</gene>
<proteinExistence type="predicted"/>
<dbReference type="InterPro" id="IPR052926">
    <property type="entry name" value="Metallo-beta-lactamase_dom"/>
</dbReference>
<dbReference type="GO" id="GO:0016787">
    <property type="term" value="F:hydrolase activity"/>
    <property type="evidence" value="ECO:0007669"/>
    <property type="project" value="UniProtKB-KW"/>
</dbReference>
<dbReference type="Proteomes" id="UP000260773">
    <property type="component" value="Unassembled WGS sequence"/>
</dbReference>
<accession>A0A3E2XKB9</accession>
<dbReference type="PANTHER" id="PTHR13754:SF13">
    <property type="entry name" value="METALLO-BETA-LACTAMASE SUPERFAMILY PROTEIN (AFU_ORTHOLOGUE AFUA_3G07630)"/>
    <property type="match status" value="1"/>
</dbReference>
<keyword evidence="3" id="KW-0378">Hydrolase</keyword>
<evidence type="ECO:0000313" key="4">
    <source>
        <dbReference type="Proteomes" id="UP000260773"/>
    </source>
</evidence>
<dbReference type="EMBL" id="QVEP01000001">
    <property type="protein sequence ID" value="RGB82419.1"/>
    <property type="molecule type" value="Genomic_DNA"/>
</dbReference>
<evidence type="ECO:0000313" key="3">
    <source>
        <dbReference type="EMBL" id="RGC45838.1"/>
    </source>
</evidence>
<comment type="caution">
    <text evidence="3">The sequence shown here is derived from an EMBL/GenBank/DDBJ whole genome shotgun (WGS) entry which is preliminary data.</text>
</comment>
<evidence type="ECO:0000259" key="1">
    <source>
        <dbReference type="Pfam" id="PF00753"/>
    </source>
</evidence>